<dbReference type="Proteomes" id="UP000245639">
    <property type="component" value="Unassembled WGS sequence"/>
</dbReference>
<dbReference type="AlphaFoldDB" id="A0A2U1FM81"/>
<keyword evidence="2" id="KW-1185">Reference proteome</keyword>
<gene>
    <name evidence="1" type="ORF">C8D89_102396</name>
</gene>
<comment type="caution">
    <text evidence="1">The sequence shown here is derived from an EMBL/GenBank/DDBJ whole genome shotgun (WGS) entry which is preliminary data.</text>
</comment>
<protein>
    <submittedName>
        <fullName evidence="1">Uncharacterized protein</fullName>
    </submittedName>
</protein>
<proteinExistence type="predicted"/>
<dbReference type="EMBL" id="QEKW01000002">
    <property type="protein sequence ID" value="PVZ13246.1"/>
    <property type="molecule type" value="Genomic_DNA"/>
</dbReference>
<reference evidence="1 2" key="1">
    <citation type="submission" date="2018-04" db="EMBL/GenBank/DDBJ databases">
        <title>Genomic Encyclopedia of Type Strains, Phase IV (KMG-IV): sequencing the most valuable type-strain genomes for metagenomic binning, comparative biology and taxonomic classification.</title>
        <authorList>
            <person name="Goeker M."/>
        </authorList>
    </citation>
    <scope>NUCLEOTIDE SEQUENCE [LARGE SCALE GENOMIC DNA]</scope>
    <source>
        <strain evidence="1 2">DSM 45771</strain>
    </source>
</reference>
<accession>A0A2U1FM81</accession>
<name>A0A2U1FM81_9PSEU</name>
<organism evidence="1 2">
    <name type="scientific">Actinomycetospora cinnamomea</name>
    <dbReference type="NCBI Taxonomy" id="663609"/>
    <lineage>
        <taxon>Bacteria</taxon>
        <taxon>Bacillati</taxon>
        <taxon>Actinomycetota</taxon>
        <taxon>Actinomycetes</taxon>
        <taxon>Pseudonocardiales</taxon>
        <taxon>Pseudonocardiaceae</taxon>
        <taxon>Actinomycetospora</taxon>
    </lineage>
</organism>
<evidence type="ECO:0000313" key="2">
    <source>
        <dbReference type="Proteomes" id="UP000245639"/>
    </source>
</evidence>
<evidence type="ECO:0000313" key="1">
    <source>
        <dbReference type="EMBL" id="PVZ13246.1"/>
    </source>
</evidence>
<sequence length="81" mass="9363">MLVRSTVMAAPSRSPAPRFTFARDTTYRITVRDESGERRDYEVDAYQGWLSGPDGIRHRFGAHRRARTELRDDRIRTVVGP</sequence>